<dbReference type="Pfam" id="PF13545">
    <property type="entry name" value="HTH_Crp_2"/>
    <property type="match status" value="1"/>
</dbReference>
<dbReference type="InterPro" id="IPR018490">
    <property type="entry name" value="cNMP-bd_dom_sf"/>
</dbReference>
<evidence type="ECO:0000259" key="5">
    <source>
        <dbReference type="PROSITE" id="PS51063"/>
    </source>
</evidence>
<protein>
    <submittedName>
        <fullName evidence="6">Transcriptional regulator, Crp/Fnr family</fullName>
    </submittedName>
</protein>
<dbReference type="GO" id="GO:0003700">
    <property type="term" value="F:DNA-binding transcription factor activity"/>
    <property type="evidence" value="ECO:0007669"/>
    <property type="project" value="TreeGrafter"/>
</dbReference>
<organism evidence="6 7">
    <name type="scientific">Clostridium saccharobutylicum DSM 13864</name>
    <dbReference type="NCBI Taxonomy" id="1345695"/>
    <lineage>
        <taxon>Bacteria</taxon>
        <taxon>Bacillati</taxon>
        <taxon>Bacillota</taxon>
        <taxon>Clostridia</taxon>
        <taxon>Eubacteriales</taxon>
        <taxon>Clostridiaceae</taxon>
        <taxon>Clostridium</taxon>
    </lineage>
</organism>
<name>U5MSX4_CLOSA</name>
<dbReference type="SUPFAM" id="SSF51206">
    <property type="entry name" value="cAMP-binding domain-like"/>
    <property type="match status" value="1"/>
</dbReference>
<dbReference type="InterPro" id="IPR036388">
    <property type="entry name" value="WH-like_DNA-bd_sf"/>
</dbReference>
<dbReference type="PROSITE" id="PS51063">
    <property type="entry name" value="HTH_CRP_2"/>
    <property type="match status" value="1"/>
</dbReference>
<dbReference type="SUPFAM" id="SSF46785">
    <property type="entry name" value="Winged helix' DNA-binding domain"/>
    <property type="match status" value="1"/>
</dbReference>
<evidence type="ECO:0000256" key="3">
    <source>
        <dbReference type="ARBA" id="ARBA00023163"/>
    </source>
</evidence>
<dbReference type="EMBL" id="CP006721">
    <property type="protein sequence ID" value="AGX43628.1"/>
    <property type="molecule type" value="Genomic_DNA"/>
</dbReference>
<keyword evidence="1" id="KW-0805">Transcription regulation</keyword>
<dbReference type="SMART" id="SM00419">
    <property type="entry name" value="HTH_CRP"/>
    <property type="match status" value="1"/>
</dbReference>
<dbReference type="Gene3D" id="2.60.120.10">
    <property type="entry name" value="Jelly Rolls"/>
    <property type="match status" value="1"/>
</dbReference>
<dbReference type="Pfam" id="PF00027">
    <property type="entry name" value="cNMP_binding"/>
    <property type="match status" value="1"/>
</dbReference>
<dbReference type="InterPro" id="IPR050397">
    <property type="entry name" value="Env_Response_Regulators"/>
</dbReference>
<evidence type="ECO:0000313" key="6">
    <source>
        <dbReference type="EMBL" id="AGX43628.1"/>
    </source>
</evidence>
<dbReference type="KEGG" id="csb:CLSA_c26570"/>
<dbReference type="GO" id="GO:0005829">
    <property type="term" value="C:cytosol"/>
    <property type="evidence" value="ECO:0007669"/>
    <property type="project" value="TreeGrafter"/>
</dbReference>
<dbReference type="InterPro" id="IPR014710">
    <property type="entry name" value="RmlC-like_jellyroll"/>
</dbReference>
<gene>
    <name evidence="6" type="ORF">CLSA_c26570</name>
</gene>
<evidence type="ECO:0000256" key="2">
    <source>
        <dbReference type="ARBA" id="ARBA00023125"/>
    </source>
</evidence>
<evidence type="ECO:0000259" key="4">
    <source>
        <dbReference type="PROSITE" id="PS50042"/>
    </source>
</evidence>
<dbReference type="GeneID" id="55475062"/>
<dbReference type="PROSITE" id="PS50042">
    <property type="entry name" value="CNMP_BINDING_3"/>
    <property type="match status" value="1"/>
</dbReference>
<dbReference type="AlphaFoldDB" id="U5MSX4"/>
<reference evidence="6 7" key="1">
    <citation type="journal article" date="2013" name="Genome Announc.">
        <title>Complete Genome Sequence of the Solvent Producer Clostridium saccharobutylicum NCP262 (DSM 13864).</title>
        <authorList>
            <person name="Poehlein A."/>
            <person name="Hartwich K."/>
            <person name="Krabben P."/>
            <person name="Ehrenreich A."/>
            <person name="Liebl W."/>
            <person name="Durre P."/>
            <person name="Gottschalk G."/>
            <person name="Daniel R."/>
        </authorList>
    </citation>
    <scope>NUCLEOTIDE SEQUENCE [LARGE SCALE GENOMIC DNA]</scope>
    <source>
        <strain evidence="6">DSM 13864</strain>
    </source>
</reference>
<dbReference type="InterPro" id="IPR036390">
    <property type="entry name" value="WH_DNA-bd_sf"/>
</dbReference>
<dbReference type="OrthoDB" id="1706474at2"/>
<keyword evidence="7" id="KW-1185">Reference proteome</keyword>
<dbReference type="InterPro" id="IPR000595">
    <property type="entry name" value="cNMP-bd_dom"/>
</dbReference>
<dbReference type="SMART" id="SM00100">
    <property type="entry name" value="cNMP"/>
    <property type="match status" value="1"/>
</dbReference>
<dbReference type="Proteomes" id="UP000017118">
    <property type="component" value="Chromosome"/>
</dbReference>
<sequence>MQYNEEELRKLKVFSDISEKSISLIDKYGKIKKYVAGDIIFSDKETVNIIYIVVSGTVSLYKINENGQKKVIFILDKGKIINEVIIQGLPSSVNCEVFEDAEILSINKYKLLKIMEGDFQLTKVVIESLASKVRRMYRQLKNTPSSIKIEKKLAAKIYKLGKDYGINSNEGIIVDMNISITYLADLLGSQRETISRAVKVLQNADLIHYKDKKIFIPNLQKLSDYFKTS</sequence>
<dbReference type="RefSeq" id="WP_022746776.1">
    <property type="nucleotide sequence ID" value="NC_022571.1"/>
</dbReference>
<feature type="domain" description="Cyclic nucleotide-binding" evidence="4">
    <location>
        <begin position="13"/>
        <end position="132"/>
    </location>
</feature>
<evidence type="ECO:0000313" key="7">
    <source>
        <dbReference type="Proteomes" id="UP000017118"/>
    </source>
</evidence>
<dbReference type="PATRIC" id="fig|1345695.10.peg.1867"/>
<dbReference type="PANTHER" id="PTHR24567:SF74">
    <property type="entry name" value="HTH-TYPE TRANSCRIPTIONAL REGULATOR ARCR"/>
    <property type="match status" value="1"/>
</dbReference>
<keyword evidence="2" id="KW-0238">DNA-binding</keyword>
<proteinExistence type="predicted"/>
<dbReference type="InterPro" id="IPR012318">
    <property type="entry name" value="HTH_CRP"/>
</dbReference>
<dbReference type="PANTHER" id="PTHR24567">
    <property type="entry name" value="CRP FAMILY TRANSCRIPTIONAL REGULATORY PROTEIN"/>
    <property type="match status" value="1"/>
</dbReference>
<dbReference type="GO" id="GO:0003677">
    <property type="term" value="F:DNA binding"/>
    <property type="evidence" value="ECO:0007669"/>
    <property type="project" value="UniProtKB-KW"/>
</dbReference>
<dbReference type="CDD" id="cd00038">
    <property type="entry name" value="CAP_ED"/>
    <property type="match status" value="1"/>
</dbReference>
<feature type="domain" description="HTH crp-type" evidence="5">
    <location>
        <begin position="147"/>
        <end position="220"/>
    </location>
</feature>
<evidence type="ECO:0000256" key="1">
    <source>
        <dbReference type="ARBA" id="ARBA00023015"/>
    </source>
</evidence>
<dbReference type="Gene3D" id="1.10.10.10">
    <property type="entry name" value="Winged helix-like DNA-binding domain superfamily/Winged helix DNA-binding domain"/>
    <property type="match status" value="1"/>
</dbReference>
<accession>U5MSX4</accession>
<dbReference type="eggNOG" id="COG0664">
    <property type="taxonomic scope" value="Bacteria"/>
</dbReference>
<keyword evidence="3" id="KW-0804">Transcription</keyword>
<dbReference type="HOGENOM" id="CLU_075053_3_6_9"/>